<evidence type="ECO:0000313" key="8">
    <source>
        <dbReference type="EMBL" id="NXH82973.1"/>
    </source>
</evidence>
<name>A0A7K9N7E3_9CORV</name>
<evidence type="ECO:0000256" key="4">
    <source>
        <dbReference type="ARBA" id="ARBA00023115"/>
    </source>
</evidence>
<evidence type="ECO:0000313" key="9">
    <source>
        <dbReference type="Proteomes" id="UP000526889"/>
    </source>
</evidence>
<dbReference type="PANTHER" id="PTHR11482">
    <property type="entry name" value="ARGININE/DIAMINOPIMELATE/ORNITHINE DECARBOXYLASE"/>
    <property type="match status" value="1"/>
</dbReference>
<feature type="non-terminal residue" evidence="8">
    <location>
        <position position="454"/>
    </location>
</feature>
<evidence type="ECO:0000256" key="3">
    <source>
        <dbReference type="ARBA" id="ARBA00022898"/>
    </source>
</evidence>
<organism evidence="8 9">
    <name type="scientific">Edolisoma coerulescens</name>
    <dbReference type="NCBI Taxonomy" id="2585810"/>
    <lineage>
        <taxon>Eukaryota</taxon>
        <taxon>Metazoa</taxon>
        <taxon>Chordata</taxon>
        <taxon>Craniata</taxon>
        <taxon>Vertebrata</taxon>
        <taxon>Euteleostomi</taxon>
        <taxon>Archelosauria</taxon>
        <taxon>Archosauria</taxon>
        <taxon>Dinosauria</taxon>
        <taxon>Saurischia</taxon>
        <taxon>Theropoda</taxon>
        <taxon>Coelurosauria</taxon>
        <taxon>Aves</taxon>
        <taxon>Neognathae</taxon>
        <taxon>Neoaves</taxon>
        <taxon>Telluraves</taxon>
        <taxon>Australaves</taxon>
        <taxon>Passeriformes</taxon>
        <taxon>Corvoidea</taxon>
        <taxon>Campephagidae</taxon>
        <taxon>Edolisoma</taxon>
    </lineage>
</organism>
<evidence type="ECO:0000259" key="7">
    <source>
        <dbReference type="Pfam" id="PF02784"/>
    </source>
</evidence>
<dbReference type="InterPro" id="IPR002433">
    <property type="entry name" value="Orn_de-COase"/>
</dbReference>
<dbReference type="InterPro" id="IPR009006">
    <property type="entry name" value="Ala_racemase/Decarboxylase_C"/>
</dbReference>
<dbReference type="GO" id="GO:0033387">
    <property type="term" value="P:putrescine biosynthetic process from arginine, via ornithine"/>
    <property type="evidence" value="ECO:0007669"/>
    <property type="project" value="TreeGrafter"/>
</dbReference>
<comment type="similarity">
    <text evidence="2">Belongs to the Orn/Lys/Arg decarboxylase class-II family.</text>
</comment>
<dbReference type="CDD" id="cd00622">
    <property type="entry name" value="PLPDE_III_ODC"/>
    <property type="match status" value="1"/>
</dbReference>
<proteinExistence type="inferred from homology"/>
<keyword evidence="4" id="KW-0620">Polyamine biosynthesis</keyword>
<keyword evidence="9" id="KW-1185">Reference proteome</keyword>
<feature type="domain" description="Orn/DAP/Arg decarboxylase 2 N-terminal" evidence="7">
    <location>
        <begin position="44"/>
        <end position="278"/>
    </location>
</feature>
<dbReference type="PRINTS" id="PR01182">
    <property type="entry name" value="ORNDCRBXLASE"/>
</dbReference>
<sequence>MNGYLNESHFLMVEEGFTTRDLLENLLGELCQESDQQAFFVADLGDIVKKHLRFLKALPRVKPYFPVKCNGSEGVIRLLAELGAGFACANKAEITRVQGIGVPAERIFYSSPCKQVAHIRYAATHGVRLMAFDNEVELSKVARSHPRARMLLGITADSIPSAHPSMTFGTTLKSCRHLLEAAKDLAVEVVGISFHMGSRGLEPQAFAQAVAAAQLVFAMGTELGFHMHLLDIGGGFPGTEDTRAPLEEISALMNSALDLYFPEGCGVDVVARPGRYYVTSAFTLALSITALEEIPVEQPGSDGGCDSGMCVPLCPRAPLSLLLAPLQRKSVAARRTSPCPEHPWHSSSLRGPPGHAEDRIADGLQLPQLHVGDWLVFGNMGAYTITASSLLSGCPQPQVTYAMSRMAWKAVQLFQGKPPQTEDDRESLCTPLSCGWEMAETLCVPPVFAPAGII</sequence>
<dbReference type="InterPro" id="IPR029066">
    <property type="entry name" value="PLP-binding_barrel"/>
</dbReference>
<accession>A0A7K9N7E3</accession>
<keyword evidence="5" id="KW-0456">Lyase</keyword>
<dbReference type="SUPFAM" id="SSF50621">
    <property type="entry name" value="Alanine racemase C-terminal domain-like"/>
    <property type="match status" value="1"/>
</dbReference>
<evidence type="ECO:0000256" key="5">
    <source>
        <dbReference type="ARBA" id="ARBA00023239"/>
    </source>
</evidence>
<dbReference type="InterPro" id="IPR022653">
    <property type="entry name" value="De-COase2_pyr-phos_BS"/>
</dbReference>
<reference evidence="8 9" key="1">
    <citation type="submission" date="2019-09" db="EMBL/GenBank/DDBJ databases">
        <title>Bird 10,000 Genomes (B10K) Project - Family phase.</title>
        <authorList>
            <person name="Zhang G."/>
        </authorList>
    </citation>
    <scope>NUCLEOTIDE SEQUENCE [LARGE SCALE GENOMIC DNA]</scope>
    <source>
        <strain evidence="8">B10K-DU-001-25</strain>
        <tissue evidence="8">Muscle</tissue>
    </source>
</reference>
<evidence type="ECO:0000256" key="2">
    <source>
        <dbReference type="ARBA" id="ARBA00008872"/>
    </source>
</evidence>
<protein>
    <submittedName>
        <fullName evidence="8">AZIN2 inhibitor</fullName>
    </submittedName>
</protein>
<dbReference type="SUPFAM" id="SSF51419">
    <property type="entry name" value="PLP-binding barrel"/>
    <property type="match status" value="1"/>
</dbReference>
<keyword evidence="3" id="KW-0663">Pyridoxal phosphate</keyword>
<dbReference type="PROSITE" id="PS00878">
    <property type="entry name" value="ODR_DC_2_1"/>
    <property type="match status" value="1"/>
</dbReference>
<feature type="non-terminal residue" evidence="8">
    <location>
        <position position="1"/>
    </location>
</feature>
<dbReference type="PRINTS" id="PR01179">
    <property type="entry name" value="ODADCRBXLASE"/>
</dbReference>
<dbReference type="Pfam" id="PF02784">
    <property type="entry name" value="Orn_Arg_deC_N"/>
    <property type="match status" value="1"/>
</dbReference>
<evidence type="ECO:0000256" key="1">
    <source>
        <dbReference type="ARBA" id="ARBA00001933"/>
    </source>
</evidence>
<dbReference type="GO" id="GO:0016831">
    <property type="term" value="F:carboxy-lyase activity"/>
    <property type="evidence" value="ECO:0007669"/>
    <property type="project" value="UniProtKB-ARBA"/>
</dbReference>
<dbReference type="EMBL" id="VWZW01002329">
    <property type="protein sequence ID" value="NXH82973.1"/>
    <property type="molecule type" value="Genomic_DNA"/>
</dbReference>
<comment type="cofactor">
    <cofactor evidence="1">
        <name>pyridoxal 5'-phosphate</name>
        <dbReference type="ChEBI" id="CHEBI:597326"/>
    </cofactor>
</comment>
<dbReference type="Gene3D" id="3.20.20.10">
    <property type="entry name" value="Alanine racemase"/>
    <property type="match status" value="1"/>
</dbReference>
<dbReference type="Gene3D" id="2.40.37.10">
    <property type="entry name" value="Lyase, Ornithine Decarboxylase, Chain A, domain 1"/>
    <property type="match status" value="1"/>
</dbReference>
<dbReference type="AlphaFoldDB" id="A0A7K9N7E3"/>
<dbReference type="InterPro" id="IPR000183">
    <property type="entry name" value="Orn/DAP/Arg_de-COase"/>
</dbReference>
<dbReference type="GO" id="GO:0005737">
    <property type="term" value="C:cytoplasm"/>
    <property type="evidence" value="ECO:0007669"/>
    <property type="project" value="TreeGrafter"/>
</dbReference>
<evidence type="ECO:0000256" key="6">
    <source>
        <dbReference type="ARBA" id="ARBA00037173"/>
    </source>
</evidence>
<comment type="caution">
    <text evidence="8">The sequence shown here is derived from an EMBL/GenBank/DDBJ whole genome shotgun (WGS) entry which is preliminary data.</text>
</comment>
<gene>
    <name evidence="8" type="primary">Azin2</name>
    <name evidence="8" type="ORF">EDOCOE_R12517</name>
</gene>
<dbReference type="InterPro" id="IPR022644">
    <property type="entry name" value="De-COase2_N"/>
</dbReference>
<dbReference type="FunFam" id="3.20.20.10:FF:000005">
    <property type="entry name" value="Ornithine decarboxylase"/>
    <property type="match status" value="1"/>
</dbReference>
<dbReference type="PANTHER" id="PTHR11482:SF4">
    <property type="entry name" value="ANTIZYME INHIBITOR 2"/>
    <property type="match status" value="1"/>
</dbReference>
<dbReference type="Proteomes" id="UP000526889">
    <property type="component" value="Unassembled WGS sequence"/>
</dbReference>
<comment type="function">
    <text evidence="6">Catalyzes the first and rate-limiting step of polyamine biosynthesis that converts ornithine into putrescine, which is the precursor for the polyamines, spermidine and spermine. Polyamines are essential for cell proliferation and are implicated in cellular processes, ranging from DNA replication to apoptosis.</text>
</comment>